<comment type="caution">
    <text evidence="14">The sequence shown here is derived from an EMBL/GenBank/DDBJ whole genome shotgun (WGS) entry which is preliminary data.</text>
</comment>
<dbReference type="PROSITE" id="PS50885">
    <property type="entry name" value="HAMP"/>
    <property type="match status" value="1"/>
</dbReference>
<dbReference type="EC" id="2.7.13.3" evidence="3"/>
<feature type="transmembrane region" description="Helical" evidence="10">
    <location>
        <begin position="175"/>
        <end position="195"/>
    </location>
</feature>
<feature type="domain" description="HAMP" evidence="13">
    <location>
        <begin position="199"/>
        <end position="252"/>
    </location>
</feature>
<keyword evidence="8" id="KW-0175">Coiled coil</keyword>
<dbReference type="PANTHER" id="PTHR45339:SF5">
    <property type="entry name" value="HISTIDINE KINASE"/>
    <property type="match status" value="1"/>
</dbReference>
<dbReference type="CDD" id="cd17546">
    <property type="entry name" value="REC_hyHK_CKI1_RcsC-like"/>
    <property type="match status" value="1"/>
</dbReference>
<evidence type="ECO:0000256" key="1">
    <source>
        <dbReference type="ARBA" id="ARBA00000085"/>
    </source>
</evidence>
<dbReference type="InterPro" id="IPR003594">
    <property type="entry name" value="HATPase_dom"/>
</dbReference>
<dbReference type="InterPro" id="IPR036097">
    <property type="entry name" value="HisK_dim/P_sf"/>
</dbReference>
<feature type="transmembrane region" description="Helical" evidence="10">
    <location>
        <begin position="13"/>
        <end position="34"/>
    </location>
</feature>
<dbReference type="Gene3D" id="3.30.565.10">
    <property type="entry name" value="Histidine kinase-like ATPase, C-terminal domain"/>
    <property type="match status" value="1"/>
</dbReference>
<evidence type="ECO:0000259" key="12">
    <source>
        <dbReference type="PROSITE" id="PS50110"/>
    </source>
</evidence>
<dbReference type="Gene3D" id="6.10.340.10">
    <property type="match status" value="1"/>
</dbReference>
<dbReference type="Pfam" id="PF00512">
    <property type="entry name" value="HisKA"/>
    <property type="match status" value="1"/>
</dbReference>
<comment type="subcellular location">
    <subcellularLocation>
        <location evidence="2">Membrane</location>
    </subcellularLocation>
</comment>
<protein>
    <recommendedName>
        <fullName evidence="3">histidine kinase</fullName>
        <ecNumber evidence="3">2.7.13.3</ecNumber>
    </recommendedName>
</protein>
<dbReference type="SUPFAM" id="SSF52172">
    <property type="entry name" value="CheY-like"/>
    <property type="match status" value="1"/>
</dbReference>
<evidence type="ECO:0000313" key="15">
    <source>
        <dbReference type="Proteomes" id="UP000760480"/>
    </source>
</evidence>
<keyword evidence="6" id="KW-0418">Kinase</keyword>
<dbReference type="InterPro" id="IPR001789">
    <property type="entry name" value="Sig_transdc_resp-reg_receiver"/>
</dbReference>
<evidence type="ECO:0000256" key="3">
    <source>
        <dbReference type="ARBA" id="ARBA00012438"/>
    </source>
</evidence>
<dbReference type="CDD" id="cd00082">
    <property type="entry name" value="HisKA"/>
    <property type="match status" value="1"/>
</dbReference>
<evidence type="ECO:0000256" key="9">
    <source>
        <dbReference type="SAM" id="MobiDB-lite"/>
    </source>
</evidence>
<gene>
    <name evidence="14" type="ORF">E4P82_15610</name>
</gene>
<dbReference type="PANTHER" id="PTHR45339">
    <property type="entry name" value="HYBRID SIGNAL TRANSDUCTION HISTIDINE KINASE J"/>
    <property type="match status" value="1"/>
</dbReference>
<feature type="compositionally biased region" description="Basic and acidic residues" evidence="9">
    <location>
        <begin position="727"/>
        <end position="738"/>
    </location>
</feature>
<feature type="region of interest" description="Disordered" evidence="9">
    <location>
        <begin position="671"/>
        <end position="738"/>
    </location>
</feature>
<evidence type="ECO:0000259" key="11">
    <source>
        <dbReference type="PROSITE" id="PS50109"/>
    </source>
</evidence>
<dbReference type="Pfam" id="PF00672">
    <property type="entry name" value="HAMP"/>
    <property type="match status" value="1"/>
</dbReference>
<dbReference type="Proteomes" id="UP000760480">
    <property type="component" value="Unassembled WGS sequence"/>
</dbReference>
<feature type="modified residue" description="4-aspartylphosphate" evidence="7">
    <location>
        <position position="600"/>
    </location>
</feature>
<dbReference type="SMART" id="SM00304">
    <property type="entry name" value="HAMP"/>
    <property type="match status" value="1"/>
</dbReference>
<dbReference type="PRINTS" id="PR00344">
    <property type="entry name" value="BCTRLSENSOR"/>
</dbReference>
<feature type="compositionally biased region" description="Basic and acidic residues" evidence="9">
    <location>
        <begin position="671"/>
        <end position="682"/>
    </location>
</feature>
<dbReference type="SMART" id="SM00448">
    <property type="entry name" value="REC"/>
    <property type="match status" value="1"/>
</dbReference>
<dbReference type="CDD" id="cd16922">
    <property type="entry name" value="HATPase_EvgS-ArcB-TorS-like"/>
    <property type="match status" value="1"/>
</dbReference>
<dbReference type="SMART" id="SM00388">
    <property type="entry name" value="HisKA"/>
    <property type="match status" value="1"/>
</dbReference>
<comment type="catalytic activity">
    <reaction evidence="1">
        <text>ATP + protein L-histidine = ADP + protein N-phospho-L-histidine.</text>
        <dbReference type="EC" id="2.7.13.3"/>
    </reaction>
</comment>
<dbReference type="InterPro" id="IPR005467">
    <property type="entry name" value="His_kinase_dom"/>
</dbReference>
<dbReference type="Gene3D" id="3.40.50.2300">
    <property type="match status" value="1"/>
</dbReference>
<dbReference type="SUPFAM" id="SSF47384">
    <property type="entry name" value="Homodimeric domain of signal transducing histidine kinase"/>
    <property type="match status" value="1"/>
</dbReference>
<name>A0ABX1TPP4_9GAMM</name>
<feature type="domain" description="Response regulatory" evidence="12">
    <location>
        <begin position="546"/>
        <end position="667"/>
    </location>
</feature>
<dbReference type="InterPro" id="IPR003661">
    <property type="entry name" value="HisK_dim/P_dom"/>
</dbReference>
<reference evidence="14 15" key="1">
    <citation type="submission" date="2019-03" db="EMBL/GenBank/DDBJ databases">
        <title>Metabolic reconstructions from genomes of highly enriched 'Candidatus Accumulibacter' and 'Candidatus Competibacter' bioreactor populations.</title>
        <authorList>
            <person name="Annavajhala M.K."/>
            <person name="Welles L."/>
            <person name="Abbas B."/>
            <person name="Sorokin D."/>
            <person name="Park H."/>
            <person name="Van Loosdrecht M."/>
            <person name="Chandran K."/>
        </authorList>
    </citation>
    <scope>NUCLEOTIDE SEQUENCE [LARGE SCALE GENOMIC DNA]</scope>
    <source>
        <strain evidence="14 15">SBR_G</strain>
    </source>
</reference>
<keyword evidence="4 7" id="KW-0597">Phosphoprotein</keyword>
<dbReference type="RefSeq" id="WP_169249764.1">
    <property type="nucleotide sequence ID" value="NZ_SPMZ01000051.1"/>
</dbReference>
<dbReference type="InterPro" id="IPR033417">
    <property type="entry name" value="CHASE8"/>
</dbReference>
<dbReference type="InterPro" id="IPR011006">
    <property type="entry name" value="CheY-like_superfamily"/>
</dbReference>
<keyword evidence="15" id="KW-1185">Reference proteome</keyword>
<evidence type="ECO:0000256" key="4">
    <source>
        <dbReference type="ARBA" id="ARBA00022553"/>
    </source>
</evidence>
<evidence type="ECO:0000256" key="7">
    <source>
        <dbReference type="PROSITE-ProRule" id="PRU00169"/>
    </source>
</evidence>
<dbReference type="CDD" id="cd06225">
    <property type="entry name" value="HAMP"/>
    <property type="match status" value="1"/>
</dbReference>
<dbReference type="Gene3D" id="1.10.287.130">
    <property type="match status" value="1"/>
</dbReference>
<evidence type="ECO:0000256" key="5">
    <source>
        <dbReference type="ARBA" id="ARBA00022679"/>
    </source>
</evidence>
<dbReference type="SUPFAM" id="SSF55874">
    <property type="entry name" value="ATPase domain of HSP90 chaperone/DNA topoisomerase II/histidine kinase"/>
    <property type="match status" value="1"/>
</dbReference>
<dbReference type="Pfam" id="PF02518">
    <property type="entry name" value="HATPase_c"/>
    <property type="match status" value="1"/>
</dbReference>
<keyword evidence="10" id="KW-1133">Transmembrane helix</keyword>
<evidence type="ECO:0000256" key="2">
    <source>
        <dbReference type="ARBA" id="ARBA00004370"/>
    </source>
</evidence>
<dbReference type="PROSITE" id="PS50110">
    <property type="entry name" value="RESPONSE_REGULATORY"/>
    <property type="match status" value="1"/>
</dbReference>
<dbReference type="Pfam" id="PF00072">
    <property type="entry name" value="Response_reg"/>
    <property type="match status" value="1"/>
</dbReference>
<keyword evidence="10" id="KW-0812">Transmembrane</keyword>
<dbReference type="PROSITE" id="PS50109">
    <property type="entry name" value="HIS_KIN"/>
    <property type="match status" value="1"/>
</dbReference>
<evidence type="ECO:0000256" key="10">
    <source>
        <dbReference type="SAM" id="Phobius"/>
    </source>
</evidence>
<dbReference type="InterPro" id="IPR004358">
    <property type="entry name" value="Sig_transdc_His_kin-like_C"/>
</dbReference>
<feature type="coiled-coil region" evidence="8">
    <location>
        <begin position="272"/>
        <end position="299"/>
    </location>
</feature>
<evidence type="ECO:0000256" key="6">
    <source>
        <dbReference type="ARBA" id="ARBA00022777"/>
    </source>
</evidence>
<sequence length="738" mass="81861">MVTFDKLSIKNKLMTVMLLTSTLVLLAVSVALIVNETFSQRRVAQAQLVTLANVIGANTASALLFNDLKAAEQNLAVLRTKPDVLYTVIEDPQEEILVEYWATGLTDRQRNQIRKWQEKLKGEYKKQETSGKAGLLDTQDRMLTVKWPIRQDGQILGYIEIFSDLRDLSENLHRYYWIIIGLLVASLALATLLAARLQAVISVPILQLRNAMHAIAKTRDYAVRVPRSSSDELGALVEGFNDMLAQIQHRDAELAHYSAGLEAEVAARTLDLSAANDELRDLVAELSVAKERAEAASRAKSQFLANMSHEIRTPMNGVLGMVDLLLETELQAKQRHFVGIIHQSGVSLLNVINDVLDFSKIESGKLELESIDFNLLEQVEETVTLFAEQAQRKDLELACSLPPEPIAVFGDPVRLRQILGNLLGNAIKFTERGEVVLQVTVLEQSAVAYRLRFEVRDTGIGIPEEARQNIFNAFNQADGSTTRKYGGTGLGLTIVKQLVAMMGGKIAVDSIVDRGSNFWFDLEFKRAVNEVVARGAEPLCDLKGMRALVVDDNRTNREILHHLLDAWGMRSDGAVDGAEALRLLGDARQGDDPYVVALLDGIMPGMSGLDLALAIRNESRLRDTHLILLTSVMFRGDQYKKARQLRACHLHKPVRKAVLYKCLCKLLGEADSGRPRSREKKQPGRVAALAFPRCPRSSRRGQPGQSEGDENDVGFNGLYGGYRRQRPGSDRSTRPASL</sequence>
<keyword evidence="5" id="KW-0808">Transferase</keyword>
<dbReference type="SMART" id="SM00387">
    <property type="entry name" value="HATPase_c"/>
    <property type="match status" value="1"/>
</dbReference>
<accession>A0ABX1TPP4</accession>
<proteinExistence type="predicted"/>
<dbReference type="SUPFAM" id="SSF158472">
    <property type="entry name" value="HAMP domain-like"/>
    <property type="match status" value="1"/>
</dbReference>
<evidence type="ECO:0000256" key="8">
    <source>
        <dbReference type="SAM" id="Coils"/>
    </source>
</evidence>
<evidence type="ECO:0000259" key="13">
    <source>
        <dbReference type="PROSITE" id="PS50885"/>
    </source>
</evidence>
<dbReference type="Pfam" id="PF17152">
    <property type="entry name" value="CHASE8"/>
    <property type="match status" value="1"/>
</dbReference>
<dbReference type="InterPro" id="IPR003660">
    <property type="entry name" value="HAMP_dom"/>
</dbReference>
<evidence type="ECO:0000313" key="14">
    <source>
        <dbReference type="EMBL" id="NMQ20494.1"/>
    </source>
</evidence>
<dbReference type="InterPro" id="IPR036890">
    <property type="entry name" value="HATPase_C_sf"/>
</dbReference>
<dbReference type="EMBL" id="SPMZ01000051">
    <property type="protein sequence ID" value="NMQ20494.1"/>
    <property type="molecule type" value="Genomic_DNA"/>
</dbReference>
<keyword evidence="10" id="KW-0472">Membrane</keyword>
<feature type="domain" description="Histidine kinase" evidence="11">
    <location>
        <begin position="306"/>
        <end position="526"/>
    </location>
</feature>
<organism evidence="14 15">
    <name type="scientific">Candidatus Competibacter phosphatis</name>
    <dbReference type="NCBI Taxonomy" id="221280"/>
    <lineage>
        <taxon>Bacteria</taxon>
        <taxon>Pseudomonadati</taxon>
        <taxon>Pseudomonadota</taxon>
        <taxon>Gammaproteobacteria</taxon>
        <taxon>Candidatus Competibacteraceae</taxon>
        <taxon>Candidatus Competibacter</taxon>
    </lineage>
</organism>